<dbReference type="OrthoDB" id="2020972at2759"/>
<dbReference type="Pfam" id="PF24580">
    <property type="entry name" value="DUF7607"/>
    <property type="match status" value="1"/>
</dbReference>
<dbReference type="GO" id="GO:0016887">
    <property type="term" value="F:ATP hydrolysis activity"/>
    <property type="evidence" value="ECO:0007669"/>
    <property type="project" value="InterPro"/>
</dbReference>
<dbReference type="InterPro" id="IPR027417">
    <property type="entry name" value="P-loop_NTPase"/>
</dbReference>
<feature type="compositionally biased region" description="Pro residues" evidence="10">
    <location>
        <begin position="2124"/>
        <end position="2145"/>
    </location>
</feature>
<keyword evidence="7" id="KW-0238">DNA-binding</keyword>
<evidence type="ECO:0000259" key="11">
    <source>
        <dbReference type="PROSITE" id="PS51192"/>
    </source>
</evidence>
<feature type="region of interest" description="Disordered" evidence="10">
    <location>
        <begin position="979"/>
        <end position="1212"/>
    </location>
</feature>
<feature type="region of interest" description="Disordered" evidence="10">
    <location>
        <begin position="572"/>
        <end position="601"/>
    </location>
</feature>
<dbReference type="InterPro" id="IPR000330">
    <property type="entry name" value="SNF2_N"/>
</dbReference>
<dbReference type="Pfam" id="PF00271">
    <property type="entry name" value="Helicase_C"/>
    <property type="match status" value="1"/>
</dbReference>
<dbReference type="Pfam" id="PF00176">
    <property type="entry name" value="SNF2-rel_dom"/>
    <property type="match status" value="1"/>
</dbReference>
<feature type="domain" description="Helicase ATP-binding" evidence="11">
    <location>
        <begin position="1343"/>
        <end position="1542"/>
    </location>
</feature>
<dbReference type="InterPro" id="IPR056026">
    <property type="entry name" value="DUF7607"/>
</dbReference>
<evidence type="ECO:0000313" key="13">
    <source>
        <dbReference type="EMBL" id="KAF9958630.1"/>
    </source>
</evidence>
<evidence type="ECO:0000256" key="6">
    <source>
        <dbReference type="ARBA" id="ARBA00022840"/>
    </source>
</evidence>
<dbReference type="PROSITE" id="PS51194">
    <property type="entry name" value="HELICASE_CTER"/>
    <property type="match status" value="1"/>
</dbReference>
<comment type="similarity">
    <text evidence="2">Belongs to the SNF2/RAD54 helicase family.</text>
</comment>
<feature type="compositionally biased region" description="Basic and acidic residues" evidence="10">
    <location>
        <begin position="979"/>
        <end position="1016"/>
    </location>
</feature>
<keyword evidence="3" id="KW-0547">Nucleotide-binding</keyword>
<evidence type="ECO:0000256" key="4">
    <source>
        <dbReference type="ARBA" id="ARBA00022801"/>
    </source>
</evidence>
<dbReference type="InterPro" id="IPR001650">
    <property type="entry name" value="Helicase_C-like"/>
</dbReference>
<evidence type="ECO:0000256" key="9">
    <source>
        <dbReference type="SAM" id="Coils"/>
    </source>
</evidence>
<reference evidence="13" key="1">
    <citation type="journal article" date="2020" name="Fungal Divers.">
        <title>Resolving the Mortierellaceae phylogeny through synthesis of multi-gene phylogenetics and phylogenomics.</title>
        <authorList>
            <person name="Vandepol N."/>
            <person name="Liber J."/>
            <person name="Desiro A."/>
            <person name="Na H."/>
            <person name="Kennedy M."/>
            <person name="Barry K."/>
            <person name="Grigoriev I.V."/>
            <person name="Miller A.N."/>
            <person name="O'Donnell K."/>
            <person name="Stajich J.E."/>
            <person name="Bonito G."/>
        </authorList>
    </citation>
    <scope>NUCLEOTIDE SEQUENCE</scope>
    <source>
        <strain evidence="13">CK1249</strain>
    </source>
</reference>
<protein>
    <submittedName>
        <fullName evidence="13">Uncharacterized protein</fullName>
    </submittedName>
</protein>
<organism evidence="13 14">
    <name type="scientific">Mortierella alpina</name>
    <name type="common">Oleaginous fungus</name>
    <name type="synonym">Mortierella renispora</name>
    <dbReference type="NCBI Taxonomy" id="64518"/>
    <lineage>
        <taxon>Eukaryota</taxon>
        <taxon>Fungi</taxon>
        <taxon>Fungi incertae sedis</taxon>
        <taxon>Mucoromycota</taxon>
        <taxon>Mortierellomycotina</taxon>
        <taxon>Mortierellomycetes</taxon>
        <taxon>Mortierellales</taxon>
        <taxon>Mortierellaceae</taxon>
        <taxon>Mortierella</taxon>
    </lineage>
</organism>
<dbReference type="GO" id="GO:0003677">
    <property type="term" value="F:DNA binding"/>
    <property type="evidence" value="ECO:0007669"/>
    <property type="project" value="UniProtKB-KW"/>
</dbReference>
<dbReference type="CDD" id="cd18007">
    <property type="entry name" value="DEXHc_ATRX-like"/>
    <property type="match status" value="1"/>
</dbReference>
<evidence type="ECO:0000256" key="5">
    <source>
        <dbReference type="ARBA" id="ARBA00022806"/>
    </source>
</evidence>
<feature type="region of interest" description="Disordered" evidence="10">
    <location>
        <begin position="2060"/>
        <end position="2082"/>
    </location>
</feature>
<proteinExistence type="inferred from homology"/>
<feature type="region of interest" description="Disordered" evidence="10">
    <location>
        <begin position="1229"/>
        <end position="1260"/>
    </location>
</feature>
<feature type="compositionally biased region" description="Polar residues" evidence="10">
    <location>
        <begin position="579"/>
        <end position="590"/>
    </location>
</feature>
<evidence type="ECO:0000313" key="14">
    <source>
        <dbReference type="Proteomes" id="UP000738359"/>
    </source>
</evidence>
<dbReference type="SMART" id="SM00490">
    <property type="entry name" value="HELICc"/>
    <property type="match status" value="1"/>
</dbReference>
<evidence type="ECO:0000256" key="3">
    <source>
        <dbReference type="ARBA" id="ARBA00022741"/>
    </source>
</evidence>
<dbReference type="InterPro" id="IPR038718">
    <property type="entry name" value="SNF2-like_sf"/>
</dbReference>
<dbReference type="InterPro" id="IPR044574">
    <property type="entry name" value="ARIP4-like"/>
</dbReference>
<feature type="region of interest" description="Disordered" evidence="10">
    <location>
        <begin position="760"/>
        <end position="880"/>
    </location>
</feature>
<accession>A0A9P6J225</accession>
<feature type="compositionally biased region" description="Basic and acidic residues" evidence="10">
    <location>
        <begin position="727"/>
        <end position="743"/>
    </location>
</feature>
<feature type="compositionally biased region" description="Basic and acidic residues" evidence="10">
    <location>
        <begin position="665"/>
        <end position="688"/>
    </location>
</feature>
<keyword evidence="9" id="KW-0175">Coiled coil</keyword>
<comment type="caution">
    <text evidence="13">The sequence shown here is derived from an EMBL/GenBank/DDBJ whole genome shotgun (WGS) entry which is preliminary data.</text>
</comment>
<feature type="region of interest" description="Disordered" evidence="10">
    <location>
        <begin position="178"/>
        <end position="198"/>
    </location>
</feature>
<evidence type="ECO:0000256" key="7">
    <source>
        <dbReference type="ARBA" id="ARBA00023125"/>
    </source>
</evidence>
<feature type="region of interest" description="Disordered" evidence="10">
    <location>
        <begin position="2118"/>
        <end position="2182"/>
    </location>
</feature>
<dbReference type="InterPro" id="IPR014001">
    <property type="entry name" value="Helicase_ATP-bd"/>
</dbReference>
<dbReference type="PANTHER" id="PTHR45797:SF1">
    <property type="entry name" value="HELICASE ARIP4"/>
    <property type="match status" value="1"/>
</dbReference>
<keyword evidence="14" id="KW-1185">Reference proteome</keyword>
<keyword evidence="5" id="KW-0347">Helicase</keyword>
<keyword evidence="6" id="KW-0067">ATP-binding</keyword>
<feature type="compositionally biased region" description="Acidic residues" evidence="10">
    <location>
        <begin position="653"/>
        <end position="663"/>
    </location>
</feature>
<dbReference type="GO" id="GO:0005634">
    <property type="term" value="C:nucleus"/>
    <property type="evidence" value="ECO:0007669"/>
    <property type="project" value="UniProtKB-SubCell"/>
</dbReference>
<evidence type="ECO:0000259" key="12">
    <source>
        <dbReference type="PROSITE" id="PS51194"/>
    </source>
</evidence>
<dbReference type="CDD" id="cd18793">
    <property type="entry name" value="SF2_C_SNF"/>
    <property type="match status" value="1"/>
</dbReference>
<keyword evidence="4" id="KW-0378">Hydrolase</keyword>
<feature type="compositionally biased region" description="Basic and acidic residues" evidence="10">
    <location>
        <begin position="1188"/>
        <end position="1198"/>
    </location>
</feature>
<feature type="compositionally biased region" description="Polar residues" evidence="10">
    <location>
        <begin position="2151"/>
        <end position="2171"/>
    </location>
</feature>
<dbReference type="SMART" id="SM00487">
    <property type="entry name" value="DEXDc"/>
    <property type="match status" value="1"/>
</dbReference>
<feature type="compositionally biased region" description="Basic and acidic residues" evidence="10">
    <location>
        <begin position="786"/>
        <end position="829"/>
    </location>
</feature>
<evidence type="ECO:0000256" key="8">
    <source>
        <dbReference type="ARBA" id="ARBA00023242"/>
    </source>
</evidence>
<feature type="coiled-coil region" evidence="9">
    <location>
        <begin position="1265"/>
        <end position="1292"/>
    </location>
</feature>
<comment type="subcellular location">
    <subcellularLocation>
        <location evidence="1">Nucleus</location>
    </subcellularLocation>
</comment>
<sequence length="2182" mass="242924">MASRDNPLGWDSVAVRRWLKEKFDFAEETLDLFIDGQVLLEELDHDALKNEIGIGSFAVEAQQDQQQGQATITTAATPAAMTTKSVPPKDLITRTTDPSVEIGRGGDEAIEHQLGSIKLLDVPLRAWCGMPPDVVMETATAVEHFKDIYGQGGDDIQNAWQDETPQAAIEFRHNHLGRTSTASSASQENNNSLLNRKSLVPTRRASIPLAPDCGSDKHTSTRAIAVTSTPASASSSPSSSLSTKVFAAGSKSLQRGSRTSKRAPYLADVGVSLRSIFFNQDGGAFASDSEDDWTVITSRSNTKISSTGFRSIVQRNLRRVLRDPPIFDVPGYTVYAPLRRKEQDVPVKLLSVKGPRQGVKVQTSTWDAVFKDSKGKRSKGRLEVALDDQDLTHIDFGAITGAVVGTQSPALPQPDDFVYPAYGDSDASAYTTDEDLFKEVGREEKQRQKKVKPNVARPPKAMLTCETVRELAEKYIGERQALWLAEDVPGVQAQFDIYRRLTQDRERNAAYLESEIRQLSQERLKAMVDAITETSYSTADEAWRKFKVLDRTVDSLSLHRWKLDLLNGPILTEPPESGADTNTEAPSINAGSKRKALPGHPNRAVSLLSADDEENRADLEEQEERRQAELDKAFIDDSDMQMDLEQSVYSDESQGESEYDMDGDVSMKKRQDSRRPRRKNDANQRLGDEPSTQIERQEKEGEASPSSLPTPPSTAATPNDTTVPLDHASEDGPGDHVADKQIDDDVDKDFEAMDIIDLGENTSTLTVSEARPPSPLLTAHAAINKKYREDREAARQLEKASKNEGQQPRERNDRRARKKEERKSRRSEQCTDTLEFELPELHTGSNKVGRAETMNDPQSSDHPDNGSSSELPEPDEDIPAVSIKELMVPDWRLELKDNVQLEQELRRIRKELSLGLNNAPREPYLSAYQEYIEWTELDCGDTISFREFLAWKDAGNNTKDYRQKAQEAVKAQALADKATARAERREKRALDARLKKEKKEREVGEKRERANRDQKGELNAIKAEDVPSNESFKGKSKETNNGTSETIVIDSDSSSDGDYTAKEGKRRKRLSKSTQKVGDGGSGGDDIGREDPRARLRSKSVQRIVDSDTGSDSVGRVAARSKPRSKAARKIVYSDTSSDNTPRDDKRRKLQPKSTQKVAESDTASDSVATREPRKRPSSNRGTSANLKSEDNKRKVIESGESNDDSSSSQPRSILAFKRRVKMARHHFGDSMSEVSATEDESGSESNQPRRKRKGKVPPPMLDEAEEVLRLRKDAERNEIELQKRIKEQELRGRIRASIGPLKEDEILINPGHKKTENGVAIPAFLARNLKPHQVDGIRFMWKNIVMFDNGCILAHSMGLGKTFQVVAFVYVLLREIQAGNKDIPKKLQAGRVLLLMPPTVLQNWIDEFRKWIPSEERHVIHVHKLPQKNSTFYARTAVLEEWYSGGGVLLMGYNMFRELNSPTKRSVPPPASVLERYRQLLLSPGPSLTFADEGHAIKGKEAKIALLCKELKSDARVILTGYPLQNRLEEYWCMVDFIRPNYLGNLMTFRHNYISPIEHGLYPESTYFERKISAKKLKVLTDLIQNFVMRKDQAFLKATLPRKSELVISCMLTEMQYSLYQSFLATLPPGETAHRVLGNGQILLTICNHPAAFRATLNQTIRESEHAPAGLKTPGDAPTTANKGDRLTIVIGDDSDEDAIEKEIEHEAEEALIQNKDVISQHWSGDFIQQKSVNVNDVNNSNKVRILMDILKECRSIQDKVLVFTRSIPTLDYLEYVTGEAGFRSLKLDGKTPMMDRQDMINEFNHSDHYDLFLISSGAGSQGVNLVSANRVVIFDVGWNPSHDEQAIARAYRFGQKKPVFVYRLQTHDTWESKLYKTNLHKMNLSKSVVDKKNMAKDFSRTEMKSYYRLPQPLAETPRWATEEHIDELLRAVKSEDSVLRAILDREKDVLTSILLQSDLVREEVSDLTEADLAEIDNMVAEEKLRILGIANPASAVPVQSAKVPLALQPVSILNTPKPPTQPRAQVINATHVAVARAQEAALAQARLRYMARNDQGGAASTVAAGSNGRGPGGPPNMTGAPLMSAAPGFPHPVPAASGYMGSNTTPLQAIQHVPGYHSYLNYPPPPISNPPPPPMQNTPPQPSGPGDARSSTPGQPQGQPSGNAVNETPTLRGFLQQLGP</sequence>
<feature type="compositionally biased region" description="Basic residues" evidence="10">
    <location>
        <begin position="1119"/>
        <end position="1129"/>
    </location>
</feature>
<dbReference type="Proteomes" id="UP000738359">
    <property type="component" value="Unassembled WGS sequence"/>
</dbReference>
<dbReference type="GO" id="GO:0005524">
    <property type="term" value="F:ATP binding"/>
    <property type="evidence" value="ECO:0007669"/>
    <property type="project" value="UniProtKB-KW"/>
</dbReference>
<dbReference type="InterPro" id="IPR049730">
    <property type="entry name" value="SNF2/RAD54-like_C"/>
</dbReference>
<dbReference type="PANTHER" id="PTHR45797">
    <property type="entry name" value="RAD54-LIKE"/>
    <property type="match status" value="1"/>
</dbReference>
<dbReference type="Gene3D" id="3.40.50.10810">
    <property type="entry name" value="Tandem AAA-ATPase domain"/>
    <property type="match status" value="1"/>
</dbReference>
<feature type="compositionally biased region" description="Polar residues" evidence="10">
    <location>
        <begin position="1152"/>
        <end position="1168"/>
    </location>
</feature>
<dbReference type="EMBL" id="JAAAHY010000715">
    <property type="protein sequence ID" value="KAF9958630.1"/>
    <property type="molecule type" value="Genomic_DNA"/>
</dbReference>
<feature type="domain" description="Helicase C-terminal" evidence="12">
    <location>
        <begin position="1747"/>
        <end position="1897"/>
    </location>
</feature>
<dbReference type="PROSITE" id="PS51192">
    <property type="entry name" value="HELICASE_ATP_BIND_1"/>
    <property type="match status" value="1"/>
</dbReference>
<feature type="region of interest" description="Disordered" evidence="10">
    <location>
        <begin position="646"/>
        <end position="748"/>
    </location>
</feature>
<evidence type="ECO:0000256" key="1">
    <source>
        <dbReference type="ARBA" id="ARBA00004123"/>
    </source>
</evidence>
<keyword evidence="8" id="KW-0539">Nucleus</keyword>
<dbReference type="Gene3D" id="3.40.50.300">
    <property type="entry name" value="P-loop containing nucleotide triphosphate hydrolases"/>
    <property type="match status" value="1"/>
</dbReference>
<evidence type="ECO:0000256" key="2">
    <source>
        <dbReference type="ARBA" id="ARBA00007025"/>
    </source>
</evidence>
<feature type="compositionally biased region" description="Low complexity" evidence="10">
    <location>
        <begin position="703"/>
        <end position="718"/>
    </location>
</feature>
<name>A0A9P6J225_MORAP</name>
<evidence type="ECO:0000256" key="10">
    <source>
        <dbReference type="SAM" id="MobiDB-lite"/>
    </source>
</evidence>
<dbReference type="SUPFAM" id="SSF52540">
    <property type="entry name" value="P-loop containing nucleoside triphosphate hydrolases"/>
    <property type="match status" value="2"/>
</dbReference>
<feature type="compositionally biased region" description="Basic and acidic residues" evidence="10">
    <location>
        <begin position="616"/>
        <end position="626"/>
    </location>
</feature>
<feature type="compositionally biased region" description="Polar residues" evidence="10">
    <location>
        <begin position="178"/>
        <end position="195"/>
    </location>
</feature>
<feature type="region of interest" description="Disordered" evidence="10">
    <location>
        <begin position="607"/>
        <end position="626"/>
    </location>
</feature>
<dbReference type="GO" id="GO:0004386">
    <property type="term" value="F:helicase activity"/>
    <property type="evidence" value="ECO:0007669"/>
    <property type="project" value="UniProtKB-KW"/>
</dbReference>
<gene>
    <name evidence="13" type="ORF">BGZ70_009131</name>
</gene>